<feature type="signal peptide" evidence="2">
    <location>
        <begin position="1"/>
        <end position="22"/>
    </location>
</feature>
<dbReference type="AlphaFoldDB" id="A0A971M2J5"/>
<proteinExistence type="predicted"/>
<evidence type="ECO:0000313" key="3">
    <source>
        <dbReference type="EMBL" id="NLW34485.1"/>
    </source>
</evidence>
<keyword evidence="1" id="KW-0812">Transmembrane</keyword>
<dbReference type="Proteomes" id="UP000777265">
    <property type="component" value="Unassembled WGS sequence"/>
</dbReference>
<evidence type="ECO:0000313" key="4">
    <source>
        <dbReference type="Proteomes" id="UP000777265"/>
    </source>
</evidence>
<organism evidence="3 4">
    <name type="scientific">Syntrophorhabdus aromaticivorans</name>
    <dbReference type="NCBI Taxonomy" id="328301"/>
    <lineage>
        <taxon>Bacteria</taxon>
        <taxon>Pseudomonadati</taxon>
        <taxon>Thermodesulfobacteriota</taxon>
        <taxon>Syntrophorhabdia</taxon>
        <taxon>Syntrophorhabdales</taxon>
        <taxon>Syntrophorhabdaceae</taxon>
        <taxon>Syntrophorhabdus</taxon>
    </lineage>
</organism>
<sequence length="544" mass="59629">MIRIIVLTIATLLTAVQGWAQAVPQITTDLEGKPFIIKGWLDDTKELSSSLRLTARGGDVKKLVFLRSDLKRDGGDEVIPRHQITLGEVSLAGGVPHDVEVKVAGISAPGQYKGRIILLMPGQAPSKATTIPLVVIARGRPDLKPLPNSKLNLNLVNCTWGPDCVLAKWLLPASAFVDGRDLKFDNTTKDEVNVLSVEPVVFGEKTGYQLGAKSLLLPKTPVALPANQVVSLQLGLDRPSLPPDHYTGSVYLTLDGQDKRQQIEVDLNVRKGPLLPAIFLLVGILLGRLVKYMQGPGKARVEGLTAVNRVEVKVQHEVNPDDQAILEPMLEEARQTVYRGEADKVQPLLDKIKDRIEKLKGLRAAEGHLRGKDQDPDAAKALTKIAEARRCIRDGNDDQAEALLEDVRKTLAQLQTALMGPEEQPDKGIMLATQQVEATLRLVKQSALLVSPGQASTWGRRSKGFLVKLSGLSDEWLAEATLWIARPLLYFVLLFFLLWLGMQSLYVEKGVYFGAQPLVDYFTVIFWGLSSDVASRTLGNLKGD</sequence>
<keyword evidence="1" id="KW-1133">Transmembrane helix</keyword>
<feature type="transmembrane region" description="Helical" evidence="1">
    <location>
        <begin position="488"/>
        <end position="506"/>
    </location>
</feature>
<feature type="chain" id="PRO_5037076238" evidence="2">
    <location>
        <begin position="23"/>
        <end position="544"/>
    </location>
</feature>
<gene>
    <name evidence="3" type="ORF">GXY80_03235</name>
</gene>
<feature type="transmembrane region" description="Helical" evidence="1">
    <location>
        <begin position="273"/>
        <end position="290"/>
    </location>
</feature>
<evidence type="ECO:0000256" key="1">
    <source>
        <dbReference type="SAM" id="Phobius"/>
    </source>
</evidence>
<dbReference type="EMBL" id="JAAYEE010000057">
    <property type="protein sequence ID" value="NLW34485.1"/>
    <property type="molecule type" value="Genomic_DNA"/>
</dbReference>
<keyword evidence="1" id="KW-0472">Membrane</keyword>
<reference evidence="3" key="2">
    <citation type="submission" date="2020-01" db="EMBL/GenBank/DDBJ databases">
        <authorList>
            <person name="Campanaro S."/>
        </authorList>
    </citation>
    <scope>NUCLEOTIDE SEQUENCE</scope>
    <source>
        <strain evidence="3">AS06rmzACSIP_7</strain>
    </source>
</reference>
<accession>A0A971M2J5</accession>
<name>A0A971M2J5_9BACT</name>
<reference evidence="3" key="1">
    <citation type="journal article" date="2020" name="Biotechnol. Biofuels">
        <title>New insights from the biogas microbiome by comprehensive genome-resolved metagenomics of nearly 1600 species originating from multiple anaerobic digesters.</title>
        <authorList>
            <person name="Campanaro S."/>
            <person name="Treu L."/>
            <person name="Rodriguez-R L.M."/>
            <person name="Kovalovszki A."/>
            <person name="Ziels R.M."/>
            <person name="Maus I."/>
            <person name="Zhu X."/>
            <person name="Kougias P.G."/>
            <person name="Basile A."/>
            <person name="Luo G."/>
            <person name="Schluter A."/>
            <person name="Konstantinidis K.T."/>
            <person name="Angelidaki I."/>
        </authorList>
    </citation>
    <scope>NUCLEOTIDE SEQUENCE</scope>
    <source>
        <strain evidence="3">AS06rmzACSIP_7</strain>
    </source>
</reference>
<comment type="caution">
    <text evidence="3">The sequence shown here is derived from an EMBL/GenBank/DDBJ whole genome shotgun (WGS) entry which is preliminary data.</text>
</comment>
<evidence type="ECO:0000256" key="2">
    <source>
        <dbReference type="SAM" id="SignalP"/>
    </source>
</evidence>
<keyword evidence="2" id="KW-0732">Signal</keyword>
<protein>
    <submittedName>
        <fullName evidence="3">Uncharacterized protein</fullName>
    </submittedName>
</protein>